<reference evidence="10" key="1">
    <citation type="submission" date="2016-10" db="EMBL/GenBank/DDBJ databases">
        <authorList>
            <person name="Varghese N."/>
            <person name="Submissions S."/>
        </authorList>
    </citation>
    <scope>NUCLEOTIDE SEQUENCE [LARGE SCALE GENOMIC DNA]</scope>
    <source>
        <strain evidence="10">DSM 45413</strain>
    </source>
</reference>
<dbReference type="AlphaFoldDB" id="A0A1H8W709"/>
<dbReference type="RefSeq" id="WP_091948172.1">
    <property type="nucleotide sequence ID" value="NZ_FOEE01000017.1"/>
</dbReference>
<evidence type="ECO:0000256" key="4">
    <source>
        <dbReference type="ARBA" id="ARBA00022692"/>
    </source>
</evidence>
<accession>A0A1H8W709</accession>
<dbReference type="EMBL" id="FOEE01000017">
    <property type="protein sequence ID" value="SEP23432.1"/>
    <property type="molecule type" value="Genomic_DNA"/>
</dbReference>
<evidence type="ECO:0000313" key="10">
    <source>
        <dbReference type="Proteomes" id="UP000198960"/>
    </source>
</evidence>
<sequence length="426" mass="43642">MTGEISGAVTTTADPAPLRPMALLRIRPFAVLYLNATVIGLSVMAQTVARSWLAFELTGSNAALGGVLLAFGVAMLVMTPWGGVAADRLPKRLVLQVSVGLLAASSAWIGLAAAFDVIEYWMLLGASVLQAVAFAVFGPARMAFLGEVVPRGSLGNSVSMLLVNNELSRVVGPAVAGVVVGAVTVGIEIIFLSSAALLALGVLTTVRMPPGLPSGDAAVRSPLGELTDGIRYVLRSPQLTALLWCGFGVTMAGLPYVAFLPTVSSDLFDTGSAGYGVLSATAAVGAVVVGLLMGRRRHRGSETRTFVVAGVVFGAAVGLLAVAPTFWAAVLVLLVVGAGNLAFQTANQSLLLGLSDMAYHGRIQGLVMMSFGAFGIAALPLGALADAVGLRWVLGGMGVATLLVMGAFVLVTRGRLAREDVLRDLG</sequence>
<protein>
    <submittedName>
        <fullName evidence="9">Predicted arabinose efflux permease, MFS family</fullName>
    </submittedName>
</protein>
<feature type="transmembrane region" description="Helical" evidence="7">
    <location>
        <begin position="29"/>
        <end position="49"/>
    </location>
</feature>
<dbReference type="GO" id="GO:0022857">
    <property type="term" value="F:transmembrane transporter activity"/>
    <property type="evidence" value="ECO:0007669"/>
    <property type="project" value="InterPro"/>
</dbReference>
<evidence type="ECO:0000256" key="3">
    <source>
        <dbReference type="ARBA" id="ARBA00022475"/>
    </source>
</evidence>
<feature type="transmembrane region" description="Helical" evidence="7">
    <location>
        <begin position="61"/>
        <end position="81"/>
    </location>
</feature>
<feature type="transmembrane region" description="Helical" evidence="7">
    <location>
        <begin position="273"/>
        <end position="293"/>
    </location>
</feature>
<dbReference type="STRING" id="673521.SAMN05660991_04130"/>
<feature type="transmembrane region" description="Helical" evidence="7">
    <location>
        <begin position="93"/>
        <end position="114"/>
    </location>
</feature>
<dbReference type="CDD" id="cd06173">
    <property type="entry name" value="MFS_MefA_like"/>
    <property type="match status" value="1"/>
</dbReference>
<feature type="transmembrane region" description="Helical" evidence="7">
    <location>
        <begin position="391"/>
        <end position="411"/>
    </location>
</feature>
<dbReference type="InterPro" id="IPR010290">
    <property type="entry name" value="TM_effector"/>
</dbReference>
<feature type="transmembrane region" description="Helical" evidence="7">
    <location>
        <begin position="329"/>
        <end position="354"/>
    </location>
</feature>
<evidence type="ECO:0000259" key="8">
    <source>
        <dbReference type="PROSITE" id="PS50850"/>
    </source>
</evidence>
<proteinExistence type="predicted"/>
<keyword evidence="10" id="KW-1185">Reference proteome</keyword>
<name>A0A1H8W709_9ACTN</name>
<dbReference type="SUPFAM" id="SSF103473">
    <property type="entry name" value="MFS general substrate transporter"/>
    <property type="match status" value="1"/>
</dbReference>
<keyword evidence="5 7" id="KW-1133">Transmembrane helix</keyword>
<keyword evidence="2" id="KW-0813">Transport</keyword>
<feature type="domain" description="Major facilitator superfamily (MFS) profile" evidence="8">
    <location>
        <begin position="28"/>
        <end position="413"/>
    </location>
</feature>
<feature type="transmembrane region" description="Helical" evidence="7">
    <location>
        <begin position="366"/>
        <end position="385"/>
    </location>
</feature>
<evidence type="ECO:0000256" key="6">
    <source>
        <dbReference type="ARBA" id="ARBA00023136"/>
    </source>
</evidence>
<dbReference type="Proteomes" id="UP000198960">
    <property type="component" value="Unassembled WGS sequence"/>
</dbReference>
<evidence type="ECO:0000256" key="7">
    <source>
        <dbReference type="SAM" id="Phobius"/>
    </source>
</evidence>
<organism evidence="9 10">
    <name type="scientific">Trujillonella endophytica</name>
    <dbReference type="NCBI Taxonomy" id="673521"/>
    <lineage>
        <taxon>Bacteria</taxon>
        <taxon>Bacillati</taxon>
        <taxon>Actinomycetota</taxon>
        <taxon>Actinomycetes</taxon>
        <taxon>Geodermatophilales</taxon>
        <taxon>Geodermatophilaceae</taxon>
        <taxon>Trujillonella</taxon>
    </lineage>
</organism>
<evidence type="ECO:0000256" key="1">
    <source>
        <dbReference type="ARBA" id="ARBA00004651"/>
    </source>
</evidence>
<keyword evidence="6 7" id="KW-0472">Membrane</keyword>
<dbReference type="PANTHER" id="PTHR23513">
    <property type="entry name" value="INTEGRAL MEMBRANE EFFLUX PROTEIN-RELATED"/>
    <property type="match status" value="1"/>
</dbReference>
<dbReference type="InterPro" id="IPR036259">
    <property type="entry name" value="MFS_trans_sf"/>
</dbReference>
<dbReference type="InterPro" id="IPR020846">
    <property type="entry name" value="MFS_dom"/>
</dbReference>
<keyword evidence="4 7" id="KW-0812">Transmembrane</keyword>
<dbReference type="PANTHER" id="PTHR23513:SF11">
    <property type="entry name" value="STAPHYLOFERRIN A TRANSPORTER"/>
    <property type="match status" value="1"/>
</dbReference>
<dbReference type="Gene3D" id="1.20.1250.20">
    <property type="entry name" value="MFS general substrate transporter like domains"/>
    <property type="match status" value="1"/>
</dbReference>
<dbReference type="OrthoDB" id="9775268at2"/>
<dbReference type="Pfam" id="PF05977">
    <property type="entry name" value="MFS_3"/>
    <property type="match status" value="1"/>
</dbReference>
<evidence type="ECO:0000256" key="2">
    <source>
        <dbReference type="ARBA" id="ARBA00022448"/>
    </source>
</evidence>
<feature type="transmembrane region" description="Helical" evidence="7">
    <location>
        <begin position="175"/>
        <end position="203"/>
    </location>
</feature>
<keyword evidence="3" id="KW-1003">Cell membrane</keyword>
<gene>
    <name evidence="9" type="ORF">SAMN05660991_04130</name>
</gene>
<dbReference type="GO" id="GO:0005886">
    <property type="term" value="C:plasma membrane"/>
    <property type="evidence" value="ECO:0007669"/>
    <property type="project" value="UniProtKB-SubCell"/>
</dbReference>
<feature type="transmembrane region" description="Helical" evidence="7">
    <location>
        <begin position="305"/>
        <end position="323"/>
    </location>
</feature>
<feature type="transmembrane region" description="Helical" evidence="7">
    <location>
        <begin position="241"/>
        <end position="261"/>
    </location>
</feature>
<evidence type="ECO:0000313" key="9">
    <source>
        <dbReference type="EMBL" id="SEP23432.1"/>
    </source>
</evidence>
<dbReference type="PROSITE" id="PS50850">
    <property type="entry name" value="MFS"/>
    <property type="match status" value="1"/>
</dbReference>
<comment type="subcellular location">
    <subcellularLocation>
        <location evidence="1">Cell membrane</location>
        <topology evidence="1">Multi-pass membrane protein</topology>
    </subcellularLocation>
</comment>
<evidence type="ECO:0000256" key="5">
    <source>
        <dbReference type="ARBA" id="ARBA00022989"/>
    </source>
</evidence>